<dbReference type="InterPro" id="IPR023210">
    <property type="entry name" value="NADP_OxRdtase_dom"/>
</dbReference>
<keyword evidence="1" id="KW-0472">Membrane</keyword>
<name>A0AAN1IFR2_BIFBR</name>
<dbReference type="AlphaFoldDB" id="A0AAN1IFR2"/>
<dbReference type="InterPro" id="IPR020471">
    <property type="entry name" value="AKR"/>
</dbReference>
<evidence type="ECO:0000256" key="1">
    <source>
        <dbReference type="SAM" id="Phobius"/>
    </source>
</evidence>
<protein>
    <submittedName>
        <fullName evidence="3">Dehydrogenase or reductase protein</fullName>
    </submittedName>
</protein>
<dbReference type="Gene3D" id="3.20.20.100">
    <property type="entry name" value="NADP-dependent oxidoreductase domain"/>
    <property type="match status" value="1"/>
</dbReference>
<accession>A0AAN1IFR2</accession>
<dbReference type="Pfam" id="PF00248">
    <property type="entry name" value="Aldo_ket_red"/>
    <property type="match status" value="1"/>
</dbReference>
<gene>
    <name evidence="3" type="ORF">DRBB29_1600</name>
</gene>
<dbReference type="PANTHER" id="PTHR43638">
    <property type="entry name" value="OXIDOREDUCTASE, ALDO/KETO REDUCTASE FAMILY PROTEIN"/>
    <property type="match status" value="1"/>
</dbReference>
<dbReference type="Proteomes" id="UP000232496">
    <property type="component" value="Chromosome"/>
</dbReference>
<evidence type="ECO:0000313" key="4">
    <source>
        <dbReference type="Proteomes" id="UP000232496"/>
    </source>
</evidence>
<dbReference type="EMBL" id="CP023198">
    <property type="protein sequence ID" value="AUE19136.1"/>
    <property type="molecule type" value="Genomic_DNA"/>
</dbReference>
<dbReference type="PANTHER" id="PTHR43638:SF3">
    <property type="entry name" value="ALDEHYDE REDUCTASE"/>
    <property type="match status" value="1"/>
</dbReference>
<feature type="transmembrane region" description="Helical" evidence="1">
    <location>
        <begin position="12"/>
        <end position="37"/>
    </location>
</feature>
<sequence length="267" mass="29994">MRAILSHLLGLGWWSGALLVFWGGVLRGGFVAVLWWLRGNRAMMRCPENMAYTRIPLYLVFKVYPHNAGRGHLRRSLEDSLERLGTDYLDMYLLHWRGSIPFEETAECMEAAVADGLIRRWGVSNLDLNDMRELLQVADDTHCCVDQVLYHLGSRGIEVDLLPWLAERRIPVMAYCPLAQAGALRRGLVNSEAVRAVAQPHGFTPMQVLLAFVLRNPNIIAIPRSGDPKPVMENLAVLSSDPLSDAEYAELNRAFPAPDHPVPLDME</sequence>
<proteinExistence type="predicted"/>
<keyword evidence="1" id="KW-0812">Transmembrane</keyword>
<dbReference type="SUPFAM" id="SSF51430">
    <property type="entry name" value="NAD(P)-linked oxidoreductase"/>
    <property type="match status" value="1"/>
</dbReference>
<dbReference type="GO" id="GO:0016491">
    <property type="term" value="F:oxidoreductase activity"/>
    <property type="evidence" value="ECO:0007669"/>
    <property type="project" value="InterPro"/>
</dbReference>
<dbReference type="InterPro" id="IPR036812">
    <property type="entry name" value="NAD(P)_OxRdtase_dom_sf"/>
</dbReference>
<reference evidence="3 4" key="1">
    <citation type="submission" date="2017-09" db="EMBL/GenBank/DDBJ databases">
        <title>Comparative genomics and methylome analysis of the gut commensal Bifidobacterium breve.</title>
        <authorList>
            <person name="Bottacini F."/>
            <person name="Morrissey R."/>
            <person name="Roberts R.J."/>
            <person name="James K."/>
            <person name="van Breen J."/>
            <person name="Egan M."/>
            <person name="Lambert J."/>
            <person name="van Limpt K."/>
            <person name="Stanton C."/>
            <person name="Knol J."/>
            <person name="O' Connell Motherway M."/>
            <person name="van Sinderen D."/>
        </authorList>
    </citation>
    <scope>NUCLEOTIDE SEQUENCE [LARGE SCALE GENOMIC DNA]</scope>
    <source>
        <strain evidence="3 4">DRBB29</strain>
    </source>
</reference>
<keyword evidence="1" id="KW-1133">Transmembrane helix</keyword>
<dbReference type="PRINTS" id="PR00069">
    <property type="entry name" value="ALDKETRDTASE"/>
</dbReference>
<evidence type="ECO:0000259" key="2">
    <source>
        <dbReference type="Pfam" id="PF00248"/>
    </source>
</evidence>
<evidence type="ECO:0000313" key="3">
    <source>
        <dbReference type="EMBL" id="AUE19136.1"/>
    </source>
</evidence>
<organism evidence="3 4">
    <name type="scientific">Bifidobacterium breve</name>
    <dbReference type="NCBI Taxonomy" id="1685"/>
    <lineage>
        <taxon>Bacteria</taxon>
        <taxon>Bacillati</taxon>
        <taxon>Actinomycetota</taxon>
        <taxon>Actinomycetes</taxon>
        <taxon>Bifidobacteriales</taxon>
        <taxon>Bifidobacteriaceae</taxon>
        <taxon>Bifidobacterium</taxon>
    </lineage>
</organism>
<feature type="domain" description="NADP-dependent oxidoreductase" evidence="2">
    <location>
        <begin position="63"/>
        <end position="253"/>
    </location>
</feature>